<keyword evidence="6" id="KW-1185">Reference proteome</keyword>
<dbReference type="Proteomes" id="UP000747542">
    <property type="component" value="Unassembled WGS sequence"/>
</dbReference>
<feature type="region of interest" description="Disordered" evidence="3">
    <location>
        <begin position="220"/>
        <end position="250"/>
    </location>
</feature>
<dbReference type="InterPro" id="IPR024336">
    <property type="entry name" value="tRNA_splic_suSen54_N"/>
</dbReference>
<sequence>MDSSLFTSGEELLNARGRDQTLPVVGEKLTEASGSWLEKQQVEARIEEHRRLLAEPKFVRRDQLATGEWLKESGMVRVLHETGKFWQYMGAETDIGKCLYPEEALYLIDTGELEVSYGDVALSLQQAQTVMLQDAHHVDQYLVYAHLSRTGCKVVRHQTHLVYTRYETQIGIDRHQVSKKGVKLKLKGKNKSNEAQRNKGKINTKNEALDEVMKEFYDILGPSTGSSSTPHATDTKKENSNKAKGDSKTVKEHIPEEEFTPYEKKRRELLDMLPTMQGEKIMSVSVEPKQFLPKNSIPIKPIYQISLEALNYYSLYDTTPQNVYNRREKYDNWNRKGEPWCKEGNKKYQDNRAHWTGACESDCTDWRKENAQFSVQWNKGCERDREKRRYRVRWDNNRDVKRRQYNRDGWMYGREQRGEDNLGWREQHWRHHDDRCAQPSHFNRQALDDEHRRDYDDNEHERILNQHTNERGLDGPEEGTIDYTKKPEWKTRRRRWQRKDVPFYPSCIVRLNRKVNSWKEYKRIVKEMSADKLLADGPGQTLWRGPTTPLIRPAMATSIQSVLSGCSMKNESIASSSMFNKEKLPQDMHLTIHYDVYLATVPYKKTDPGLPSKRITVMRDRNMPTPGQILEVSTRFHDDVPIVGAVVVNGEVRLYTLTSLTLPQPIDSLR</sequence>
<dbReference type="PANTHER" id="PTHR21027">
    <property type="entry name" value="TRNA-SPLICING ENDONUCLEASE SUBUNIT SEN54"/>
    <property type="match status" value="1"/>
</dbReference>
<comment type="caution">
    <text evidence="5">The sequence shown here is derived from an EMBL/GenBank/DDBJ whole genome shotgun (WGS) entry which is preliminary data.</text>
</comment>
<feature type="compositionally biased region" description="Polar residues" evidence="3">
    <location>
        <begin position="223"/>
        <end position="232"/>
    </location>
</feature>
<dbReference type="AlphaFoldDB" id="A0A8J5NAM0"/>
<dbReference type="InterPro" id="IPR024337">
    <property type="entry name" value="tRNA_splic_suSen54"/>
</dbReference>
<feature type="compositionally biased region" description="Basic and acidic residues" evidence="3">
    <location>
        <begin position="233"/>
        <end position="250"/>
    </location>
</feature>
<reference evidence="5" key="1">
    <citation type="journal article" date="2021" name="Sci. Adv.">
        <title>The American lobster genome reveals insights on longevity, neural, and immune adaptations.</title>
        <authorList>
            <person name="Polinski J.M."/>
            <person name="Zimin A.V."/>
            <person name="Clark K.F."/>
            <person name="Kohn A.B."/>
            <person name="Sadowski N."/>
            <person name="Timp W."/>
            <person name="Ptitsyn A."/>
            <person name="Khanna P."/>
            <person name="Romanova D.Y."/>
            <person name="Williams P."/>
            <person name="Greenwood S.J."/>
            <person name="Moroz L.L."/>
            <person name="Walt D.R."/>
            <person name="Bodnar A.G."/>
        </authorList>
    </citation>
    <scope>NUCLEOTIDE SEQUENCE</scope>
    <source>
        <strain evidence="5">GMGI-L3</strain>
    </source>
</reference>
<accession>A0A8J5NAM0</accession>
<dbReference type="EMBL" id="JAHLQT010002534">
    <property type="protein sequence ID" value="KAG7177050.1"/>
    <property type="molecule type" value="Genomic_DNA"/>
</dbReference>
<dbReference type="GO" id="GO:0004519">
    <property type="term" value="F:endonuclease activity"/>
    <property type="evidence" value="ECO:0007669"/>
    <property type="project" value="UniProtKB-KW"/>
</dbReference>
<dbReference type="PANTHER" id="PTHR21027:SF1">
    <property type="entry name" value="TRNA-SPLICING ENDONUCLEASE SUBUNIT SEN54"/>
    <property type="match status" value="1"/>
</dbReference>
<evidence type="ECO:0000256" key="1">
    <source>
        <dbReference type="ARBA" id="ARBA00005736"/>
    </source>
</evidence>
<gene>
    <name evidence="5" type="primary">Tsen54-L</name>
    <name evidence="5" type="ORF">Hamer_G000273</name>
</gene>
<keyword evidence="5" id="KW-0378">Hydrolase</keyword>
<name>A0A8J5NAM0_HOMAM</name>
<feature type="domain" description="tRNA-splicing endonuclease subunit Sen54 N-terminal" evidence="4">
    <location>
        <begin position="52"/>
        <end position="116"/>
    </location>
</feature>
<protein>
    <submittedName>
        <fullName evidence="5">tRNA-splicing endonuclease subunit Sen54-like</fullName>
    </submittedName>
</protein>
<evidence type="ECO:0000256" key="3">
    <source>
        <dbReference type="SAM" id="MobiDB-lite"/>
    </source>
</evidence>
<dbReference type="OrthoDB" id="408683at2759"/>
<feature type="region of interest" description="Disordered" evidence="3">
    <location>
        <begin position="463"/>
        <end position="486"/>
    </location>
</feature>
<keyword evidence="2" id="KW-0819">tRNA processing</keyword>
<evidence type="ECO:0000256" key="2">
    <source>
        <dbReference type="ARBA" id="ARBA00022694"/>
    </source>
</evidence>
<dbReference type="GO" id="GO:0000214">
    <property type="term" value="C:tRNA-intron endonuclease complex"/>
    <property type="evidence" value="ECO:0007669"/>
    <property type="project" value="TreeGrafter"/>
</dbReference>
<evidence type="ECO:0000259" key="4">
    <source>
        <dbReference type="Pfam" id="PF12928"/>
    </source>
</evidence>
<proteinExistence type="inferred from homology"/>
<evidence type="ECO:0000313" key="5">
    <source>
        <dbReference type="EMBL" id="KAG7177050.1"/>
    </source>
</evidence>
<keyword evidence="5" id="KW-0255">Endonuclease</keyword>
<dbReference type="Pfam" id="PF12928">
    <property type="entry name" value="tRNA_int_end_N2"/>
    <property type="match status" value="1"/>
</dbReference>
<evidence type="ECO:0000313" key="6">
    <source>
        <dbReference type="Proteomes" id="UP000747542"/>
    </source>
</evidence>
<dbReference type="GO" id="GO:0000379">
    <property type="term" value="P:tRNA-type intron splice site recognition and cleavage"/>
    <property type="evidence" value="ECO:0007669"/>
    <property type="project" value="TreeGrafter"/>
</dbReference>
<organism evidence="5 6">
    <name type="scientific">Homarus americanus</name>
    <name type="common">American lobster</name>
    <dbReference type="NCBI Taxonomy" id="6706"/>
    <lineage>
        <taxon>Eukaryota</taxon>
        <taxon>Metazoa</taxon>
        <taxon>Ecdysozoa</taxon>
        <taxon>Arthropoda</taxon>
        <taxon>Crustacea</taxon>
        <taxon>Multicrustacea</taxon>
        <taxon>Malacostraca</taxon>
        <taxon>Eumalacostraca</taxon>
        <taxon>Eucarida</taxon>
        <taxon>Decapoda</taxon>
        <taxon>Pleocyemata</taxon>
        <taxon>Astacidea</taxon>
        <taxon>Nephropoidea</taxon>
        <taxon>Nephropidae</taxon>
        <taxon>Homarus</taxon>
    </lineage>
</organism>
<comment type="similarity">
    <text evidence="1">Belongs to the SEN54 family.</text>
</comment>
<keyword evidence="5" id="KW-0540">Nuclease</keyword>
<feature type="compositionally biased region" description="Basic and acidic residues" evidence="3">
    <location>
        <begin position="463"/>
        <end position="474"/>
    </location>
</feature>